<keyword evidence="5" id="KW-0444">Lipid biosynthesis</keyword>
<feature type="transmembrane region" description="Helical" evidence="14">
    <location>
        <begin position="57"/>
        <end position="80"/>
    </location>
</feature>
<keyword evidence="13" id="KW-0012">Acyltransferase</keyword>
<organism evidence="15 16">
    <name type="scientific">Emiliania huxleyi (strain CCMP1516)</name>
    <dbReference type="NCBI Taxonomy" id="280463"/>
    <lineage>
        <taxon>Eukaryota</taxon>
        <taxon>Haptista</taxon>
        <taxon>Haptophyta</taxon>
        <taxon>Prymnesiophyceae</taxon>
        <taxon>Isochrysidales</taxon>
        <taxon>Noelaerhabdaceae</taxon>
        <taxon>Emiliania</taxon>
    </lineage>
</organism>
<keyword evidence="7 14" id="KW-0812">Transmembrane</keyword>
<dbReference type="GO" id="GO:0019432">
    <property type="term" value="P:triglyceride biosynthetic process"/>
    <property type="evidence" value="ECO:0007669"/>
    <property type="project" value="TreeGrafter"/>
</dbReference>
<dbReference type="GO" id="GO:0006071">
    <property type="term" value="P:glycerol metabolic process"/>
    <property type="evidence" value="ECO:0007669"/>
    <property type="project" value="UniProtKB-KW"/>
</dbReference>
<dbReference type="GO" id="GO:0004144">
    <property type="term" value="F:diacylglycerol O-acyltransferase activity"/>
    <property type="evidence" value="ECO:0007669"/>
    <property type="project" value="TreeGrafter"/>
</dbReference>
<dbReference type="OMA" id="CAEPASK"/>
<dbReference type="Proteomes" id="UP000013827">
    <property type="component" value="Unassembled WGS sequence"/>
</dbReference>
<evidence type="ECO:0000256" key="10">
    <source>
        <dbReference type="ARBA" id="ARBA00022989"/>
    </source>
</evidence>
<comment type="pathway">
    <text evidence="3">Lipid metabolism.</text>
</comment>
<evidence type="ECO:0000313" key="16">
    <source>
        <dbReference type="Proteomes" id="UP000013827"/>
    </source>
</evidence>
<evidence type="ECO:0000256" key="9">
    <source>
        <dbReference type="ARBA" id="ARBA00022824"/>
    </source>
</evidence>
<dbReference type="HOGENOM" id="CLU_774860_0_0_1"/>
<evidence type="ECO:0000256" key="7">
    <source>
        <dbReference type="ARBA" id="ARBA00022692"/>
    </source>
</evidence>
<keyword evidence="11" id="KW-0443">Lipid metabolism</keyword>
<name>A0A0D3IJ54_EMIH1</name>
<protein>
    <recommendedName>
        <fullName evidence="14">Acyltransferase</fullName>
        <ecNumber evidence="14">2.3.1.-</ecNumber>
    </recommendedName>
</protein>
<dbReference type="PaxDb" id="2903-EOD11289"/>
<proteinExistence type="inferred from homology"/>
<reference evidence="16" key="1">
    <citation type="journal article" date="2013" name="Nature">
        <title>Pan genome of the phytoplankton Emiliania underpins its global distribution.</title>
        <authorList>
            <person name="Read B.A."/>
            <person name="Kegel J."/>
            <person name="Klute M.J."/>
            <person name="Kuo A."/>
            <person name="Lefebvre S.C."/>
            <person name="Maumus F."/>
            <person name="Mayer C."/>
            <person name="Miller J."/>
            <person name="Monier A."/>
            <person name="Salamov A."/>
            <person name="Young J."/>
            <person name="Aguilar M."/>
            <person name="Claverie J.M."/>
            <person name="Frickenhaus S."/>
            <person name="Gonzalez K."/>
            <person name="Herman E.K."/>
            <person name="Lin Y.C."/>
            <person name="Napier J."/>
            <person name="Ogata H."/>
            <person name="Sarno A.F."/>
            <person name="Shmutz J."/>
            <person name="Schroeder D."/>
            <person name="de Vargas C."/>
            <person name="Verret F."/>
            <person name="von Dassow P."/>
            <person name="Valentin K."/>
            <person name="Van de Peer Y."/>
            <person name="Wheeler G."/>
            <person name="Dacks J.B."/>
            <person name="Delwiche C.F."/>
            <person name="Dyhrman S.T."/>
            <person name="Glockner G."/>
            <person name="John U."/>
            <person name="Richards T."/>
            <person name="Worden A.Z."/>
            <person name="Zhang X."/>
            <person name="Grigoriev I.V."/>
            <person name="Allen A.E."/>
            <person name="Bidle K."/>
            <person name="Borodovsky M."/>
            <person name="Bowler C."/>
            <person name="Brownlee C."/>
            <person name="Cock J.M."/>
            <person name="Elias M."/>
            <person name="Gladyshev V.N."/>
            <person name="Groth M."/>
            <person name="Guda C."/>
            <person name="Hadaegh A."/>
            <person name="Iglesias-Rodriguez M.D."/>
            <person name="Jenkins J."/>
            <person name="Jones B.M."/>
            <person name="Lawson T."/>
            <person name="Leese F."/>
            <person name="Lindquist E."/>
            <person name="Lobanov A."/>
            <person name="Lomsadze A."/>
            <person name="Malik S.B."/>
            <person name="Marsh M.E."/>
            <person name="Mackinder L."/>
            <person name="Mock T."/>
            <person name="Mueller-Roeber B."/>
            <person name="Pagarete A."/>
            <person name="Parker M."/>
            <person name="Probert I."/>
            <person name="Quesneville H."/>
            <person name="Raines C."/>
            <person name="Rensing S.A."/>
            <person name="Riano-Pachon D.M."/>
            <person name="Richier S."/>
            <person name="Rokitta S."/>
            <person name="Shiraiwa Y."/>
            <person name="Soanes D.M."/>
            <person name="van der Giezen M."/>
            <person name="Wahlund T.M."/>
            <person name="Williams B."/>
            <person name="Wilson W."/>
            <person name="Wolfe G."/>
            <person name="Wurch L.L."/>
        </authorList>
    </citation>
    <scope>NUCLEOTIDE SEQUENCE</scope>
</reference>
<evidence type="ECO:0000256" key="3">
    <source>
        <dbReference type="ARBA" id="ARBA00005189"/>
    </source>
</evidence>
<keyword evidence="16" id="KW-1185">Reference proteome</keyword>
<evidence type="ECO:0000256" key="8">
    <source>
        <dbReference type="ARBA" id="ARBA00022798"/>
    </source>
</evidence>
<keyword evidence="8" id="KW-0319">Glycerol metabolism</keyword>
<dbReference type="EnsemblProtists" id="EOD11289">
    <property type="protein sequence ID" value="EOD11289"/>
    <property type="gene ID" value="EMIHUDRAFT_452421"/>
</dbReference>
<evidence type="ECO:0000256" key="5">
    <source>
        <dbReference type="ARBA" id="ARBA00022516"/>
    </source>
</evidence>
<keyword evidence="9 14" id="KW-0256">Endoplasmic reticulum</keyword>
<dbReference type="Pfam" id="PF03982">
    <property type="entry name" value="DAGAT"/>
    <property type="match status" value="1"/>
</dbReference>
<evidence type="ECO:0000256" key="11">
    <source>
        <dbReference type="ARBA" id="ARBA00023098"/>
    </source>
</evidence>
<accession>A0A0D3IJ54</accession>
<keyword evidence="6 14" id="KW-0808">Transferase</keyword>
<dbReference type="InterPro" id="IPR007130">
    <property type="entry name" value="DAGAT"/>
</dbReference>
<dbReference type="AlphaFoldDB" id="A0A0D3IJ54"/>
<dbReference type="KEGG" id="ehx:EMIHUDRAFT_452421"/>
<reference evidence="15" key="2">
    <citation type="submission" date="2024-10" db="UniProtKB">
        <authorList>
            <consortium name="EnsemblProtists"/>
        </authorList>
    </citation>
    <scope>IDENTIFICATION</scope>
</reference>
<evidence type="ECO:0000256" key="6">
    <source>
        <dbReference type="ARBA" id="ARBA00022679"/>
    </source>
</evidence>
<dbReference type="EC" id="2.3.1.-" evidence="14"/>
<evidence type="ECO:0000256" key="4">
    <source>
        <dbReference type="ARBA" id="ARBA00005420"/>
    </source>
</evidence>
<dbReference type="STRING" id="2903.R1DRF3"/>
<comment type="subcellular location">
    <subcellularLocation>
        <location evidence="1 14">Endoplasmic reticulum membrane</location>
        <topology evidence="1 14">Multi-pass membrane protein</topology>
    </subcellularLocation>
</comment>
<evidence type="ECO:0000256" key="14">
    <source>
        <dbReference type="RuleBase" id="RU367023"/>
    </source>
</evidence>
<sequence>MSPVSRPVRRLRTIEIDELPAGTSSSLSPAARSAAVVGGSTDLIGHTLRGSSRVRGAIAIICVLSILLVGPSLPLALLHALWSGRLHLAAALAAVILASALLPVRESALAARLYLQAAGFLRHGVSFWVERRVRVMDVMQADDGSMWCMHPHGTSVGFGFTLNGAVRFKAILRRHGGAERLAAKRPDLYLPAEAPLLFRLPLGMFGLFRQRSDFGILPGGMEEVALFEFGRERVYLKRRKGFIKYALQHGYLLLLAYTFGECDLYRSVGAGKRLRMWLLRRCGFVVPLFYGAWWCPLLPRADVAVHTVVGAPLQLPRIAEPTAEQVTAYHALYVEALTRLFDDHKARFGYADRRLEVI</sequence>
<comment type="similarity">
    <text evidence="4 14">Belongs to the diacylglycerol acyltransferase family.</text>
</comment>
<evidence type="ECO:0000256" key="12">
    <source>
        <dbReference type="ARBA" id="ARBA00023136"/>
    </source>
</evidence>
<keyword evidence="12 14" id="KW-0472">Membrane</keyword>
<comment type="pathway">
    <text evidence="2">Glycerolipid metabolism; triacylglycerol biosynthesis.</text>
</comment>
<evidence type="ECO:0000256" key="1">
    <source>
        <dbReference type="ARBA" id="ARBA00004477"/>
    </source>
</evidence>
<keyword evidence="10 14" id="KW-1133">Transmembrane helix</keyword>
<evidence type="ECO:0000256" key="13">
    <source>
        <dbReference type="ARBA" id="ARBA00023315"/>
    </source>
</evidence>
<dbReference type="RefSeq" id="XP_005763718.1">
    <property type="nucleotide sequence ID" value="XM_005763661.1"/>
</dbReference>
<evidence type="ECO:0000256" key="2">
    <source>
        <dbReference type="ARBA" id="ARBA00004771"/>
    </source>
</evidence>
<feature type="transmembrane region" description="Helical" evidence="14">
    <location>
        <begin position="86"/>
        <end position="104"/>
    </location>
</feature>
<dbReference type="PANTHER" id="PTHR12317:SF0">
    <property type="entry name" value="ACYLTRANSFERASE"/>
    <property type="match status" value="1"/>
</dbReference>
<evidence type="ECO:0000313" key="15">
    <source>
        <dbReference type="EnsemblProtists" id="EOD11289"/>
    </source>
</evidence>
<dbReference type="PANTHER" id="PTHR12317">
    <property type="entry name" value="DIACYLGLYCEROL O-ACYLTRANSFERASE"/>
    <property type="match status" value="1"/>
</dbReference>
<dbReference type="eggNOG" id="KOG0831">
    <property type="taxonomic scope" value="Eukaryota"/>
</dbReference>
<dbReference type="GO" id="GO:0005789">
    <property type="term" value="C:endoplasmic reticulum membrane"/>
    <property type="evidence" value="ECO:0007669"/>
    <property type="project" value="UniProtKB-SubCell"/>
</dbReference>
<dbReference type="GeneID" id="17257436"/>